<evidence type="ECO:0000313" key="4">
    <source>
        <dbReference type="EMBL" id="CAE7232907.1"/>
    </source>
</evidence>
<protein>
    <submittedName>
        <fullName evidence="4">Hpt protein</fullName>
    </submittedName>
</protein>
<dbReference type="CDD" id="cd06223">
    <property type="entry name" value="PRTases_typeI"/>
    <property type="match status" value="1"/>
</dbReference>
<accession>A0A812KQZ8</accession>
<dbReference type="GO" id="GO:0000287">
    <property type="term" value="F:magnesium ion binding"/>
    <property type="evidence" value="ECO:0007669"/>
    <property type="project" value="TreeGrafter"/>
</dbReference>
<reference evidence="4" key="1">
    <citation type="submission" date="2021-02" db="EMBL/GenBank/DDBJ databases">
        <authorList>
            <person name="Dougan E. K."/>
            <person name="Rhodes N."/>
            <person name="Thang M."/>
            <person name="Chan C."/>
        </authorList>
    </citation>
    <scope>NUCLEOTIDE SEQUENCE</scope>
</reference>
<dbReference type="Pfam" id="PF00156">
    <property type="entry name" value="Pribosyltran"/>
    <property type="match status" value="1"/>
</dbReference>
<dbReference type="InterPro" id="IPR050408">
    <property type="entry name" value="HGPRT"/>
</dbReference>
<dbReference type="Gene3D" id="3.40.50.2020">
    <property type="match status" value="1"/>
</dbReference>
<organism evidence="4 5">
    <name type="scientific">Symbiodinium necroappetens</name>
    <dbReference type="NCBI Taxonomy" id="1628268"/>
    <lineage>
        <taxon>Eukaryota</taxon>
        <taxon>Sar</taxon>
        <taxon>Alveolata</taxon>
        <taxon>Dinophyceae</taxon>
        <taxon>Suessiales</taxon>
        <taxon>Symbiodiniaceae</taxon>
        <taxon>Symbiodinium</taxon>
    </lineage>
</organism>
<dbReference type="OrthoDB" id="9449045at2759"/>
<dbReference type="GO" id="GO:0032264">
    <property type="term" value="P:IMP salvage"/>
    <property type="evidence" value="ECO:0007669"/>
    <property type="project" value="TreeGrafter"/>
</dbReference>
<dbReference type="GO" id="GO:0032263">
    <property type="term" value="P:GMP salvage"/>
    <property type="evidence" value="ECO:0007669"/>
    <property type="project" value="TreeGrafter"/>
</dbReference>
<dbReference type="GO" id="GO:0004422">
    <property type="term" value="F:hypoxanthine phosphoribosyltransferase activity"/>
    <property type="evidence" value="ECO:0007669"/>
    <property type="project" value="TreeGrafter"/>
</dbReference>
<feature type="domain" description="Phosphoribosyltransferase" evidence="3">
    <location>
        <begin position="694"/>
        <end position="849"/>
    </location>
</feature>
<feature type="coiled-coil region" evidence="1">
    <location>
        <begin position="358"/>
        <end position="406"/>
    </location>
</feature>
<evidence type="ECO:0000256" key="1">
    <source>
        <dbReference type="SAM" id="Coils"/>
    </source>
</evidence>
<dbReference type="PANTHER" id="PTHR43340">
    <property type="entry name" value="HYPOXANTHINE-GUANINE PHOSPHORIBOSYLTRANSFERASE"/>
    <property type="match status" value="1"/>
</dbReference>
<dbReference type="AlphaFoldDB" id="A0A812KQZ8"/>
<feature type="compositionally biased region" description="Polar residues" evidence="2">
    <location>
        <begin position="35"/>
        <end position="54"/>
    </location>
</feature>
<evidence type="ECO:0000256" key="2">
    <source>
        <dbReference type="SAM" id="MobiDB-lite"/>
    </source>
</evidence>
<dbReference type="InterPro" id="IPR000836">
    <property type="entry name" value="PRTase_dom"/>
</dbReference>
<proteinExistence type="predicted"/>
<feature type="region of interest" description="Disordered" evidence="2">
    <location>
        <begin position="1"/>
        <end position="84"/>
    </location>
</feature>
<dbReference type="InterPro" id="IPR029057">
    <property type="entry name" value="PRTase-like"/>
</dbReference>
<evidence type="ECO:0000259" key="3">
    <source>
        <dbReference type="Pfam" id="PF00156"/>
    </source>
</evidence>
<sequence length="988" mass="111565">MKQQRSKRISRVMEPWTAPGFGNPPRPQSHKFLQETLTKLTQDSIRAGSPTMTKPDTMDSRVARAPTSDMGLGPPDTRRSPRTWAGSRLSPLQEYFGDLRSAVREEVGTALDSGVVAQVLEGWSSQFAAWRKSDDHVVRQLKGHISELEDANRSLVSFLNEYITTSEFARFREAMNKYSSLVDELSDSHQGHESVLLSAVEHVVEKAVKAATSNIAQLIEEKMAQQVTRYATEQQRQIDTVLESVQNYASQVSRQLENQDVVLQTKLGSVMHDIGSEMQERMQKSADEINVSTLKAAHEGADRMKMVTIGEHEKLRSYMQRLIAGDAEELDENDEGLRPMLLHFRELLFQGVSTNEQAENWRKVSEQAESDMQAAKQELELCQSESAELQRKLTEAEENLAAQGSELSVAKVAMAKPWPWTRYAAFMDEIASRGQVKVNVYEEWVEITAGMGFAPRKEKQPPTAEWIDPASADAALLDALEVLHCFGEVPITIESHVKSGKGKADFWEAIAANRAELVRDALEEKGVPFRQMTATGLYGKVTIHVLMIRRLFSIVTGSKVLCLQLQRCAFGLCWVSDAGTALPDKQQFIDEWLAALAHPNVCINEVADVQRLDQEDIAVLPVPPLVKGVFRDILACEAEKHREHTEVLKDTLARSEEYLAPLRDRNMQPPLAESKYFQDQKNYRLILKREEIEAGVRIAARRIETWCKGERIVLVAILKGAFMFLSDLCKNLIRPYSVYFIEASSYKEKRSQSGSVEITGPDVASSKFCDTTTKAPHKVVLIDELLDNGKTMQEMKQFFLSRLSATHTENDVLTVCLFSKERQREWPEADIIGVRNLPDLWLVGYGLDDRGTKRGWTELFAIPKVKIIDTFDVDEVQRLLEHLDENASLTGQMVFAGFELTYSNKQKYRVHGLDFQGPLRLKGAKASQAKAVTRDDIRTILDSIPRVKGKFEHELQFSFIQENVALVPEDDIFAGNNQIFAEMRCRLR</sequence>
<feature type="compositionally biased region" description="Basic residues" evidence="2">
    <location>
        <begin position="1"/>
        <end position="10"/>
    </location>
</feature>
<dbReference type="Proteomes" id="UP000601435">
    <property type="component" value="Unassembled WGS sequence"/>
</dbReference>
<name>A0A812KQZ8_9DINO</name>
<keyword evidence="1" id="KW-0175">Coiled coil</keyword>
<dbReference type="SUPFAM" id="SSF53271">
    <property type="entry name" value="PRTase-like"/>
    <property type="match status" value="1"/>
</dbReference>
<feature type="non-terminal residue" evidence="4">
    <location>
        <position position="988"/>
    </location>
</feature>
<dbReference type="EMBL" id="CAJNJA010008109">
    <property type="protein sequence ID" value="CAE7232907.1"/>
    <property type="molecule type" value="Genomic_DNA"/>
</dbReference>
<dbReference type="GO" id="GO:0006178">
    <property type="term" value="P:guanine salvage"/>
    <property type="evidence" value="ECO:0007669"/>
    <property type="project" value="TreeGrafter"/>
</dbReference>
<evidence type="ECO:0000313" key="5">
    <source>
        <dbReference type="Proteomes" id="UP000601435"/>
    </source>
</evidence>
<dbReference type="PANTHER" id="PTHR43340:SF1">
    <property type="entry name" value="HYPOXANTHINE PHOSPHORIBOSYLTRANSFERASE"/>
    <property type="match status" value="1"/>
</dbReference>
<gene>
    <name evidence="4" type="primary">hpt</name>
    <name evidence="4" type="ORF">SNEC2469_LOCUS3714</name>
</gene>
<dbReference type="GO" id="GO:0046100">
    <property type="term" value="P:hypoxanthine metabolic process"/>
    <property type="evidence" value="ECO:0007669"/>
    <property type="project" value="TreeGrafter"/>
</dbReference>
<dbReference type="GO" id="GO:0005829">
    <property type="term" value="C:cytosol"/>
    <property type="evidence" value="ECO:0007669"/>
    <property type="project" value="TreeGrafter"/>
</dbReference>
<keyword evidence="5" id="KW-1185">Reference proteome</keyword>
<comment type="caution">
    <text evidence="4">The sequence shown here is derived from an EMBL/GenBank/DDBJ whole genome shotgun (WGS) entry which is preliminary data.</text>
</comment>